<protein>
    <recommendedName>
        <fullName evidence="4">NACHT domain-containing protein</fullName>
    </recommendedName>
</protein>
<organism evidence="2 3">
    <name type="scientific">Actinosynnema pretiosum</name>
    <dbReference type="NCBI Taxonomy" id="42197"/>
    <lineage>
        <taxon>Bacteria</taxon>
        <taxon>Bacillati</taxon>
        <taxon>Actinomycetota</taxon>
        <taxon>Actinomycetes</taxon>
        <taxon>Pseudonocardiales</taxon>
        <taxon>Pseudonocardiaceae</taxon>
        <taxon>Actinosynnema</taxon>
    </lineage>
</organism>
<proteinExistence type="predicted"/>
<dbReference type="InterPro" id="IPR027417">
    <property type="entry name" value="P-loop_NTPase"/>
</dbReference>
<dbReference type="KEGG" id="apre:CNX65_22710"/>
<evidence type="ECO:0008006" key="4">
    <source>
        <dbReference type="Google" id="ProtNLM"/>
    </source>
</evidence>
<dbReference type="RefSeq" id="WP_096495581.1">
    <property type="nucleotide sequence ID" value="NZ_CP023445.1"/>
</dbReference>
<keyword evidence="3" id="KW-1185">Reference proteome</keyword>
<dbReference type="Proteomes" id="UP000218505">
    <property type="component" value="Chromosome"/>
</dbReference>
<gene>
    <name evidence="2" type="ORF">CNX65_22710</name>
</gene>
<keyword evidence="1" id="KW-0175">Coiled coil</keyword>
<feature type="coiled-coil region" evidence="1">
    <location>
        <begin position="311"/>
        <end position="338"/>
    </location>
</feature>
<reference evidence="2" key="1">
    <citation type="submission" date="2017-09" db="EMBL/GenBank/DDBJ databases">
        <title>Complete Genome Sequence of ansamitocin-producing Bacterium Actinosynnema pretiosum X47.</title>
        <authorList>
            <person name="Cao G."/>
            <person name="Zong G."/>
            <person name="Zhong C."/>
            <person name="Fu J."/>
        </authorList>
    </citation>
    <scope>NUCLEOTIDE SEQUENCE [LARGE SCALE GENOMIC DNA]</scope>
    <source>
        <strain evidence="2">X47</strain>
    </source>
</reference>
<dbReference type="EMBL" id="CP023445">
    <property type="protein sequence ID" value="ATE55750.1"/>
    <property type="molecule type" value="Genomic_DNA"/>
</dbReference>
<evidence type="ECO:0000313" key="2">
    <source>
        <dbReference type="EMBL" id="ATE55750.1"/>
    </source>
</evidence>
<dbReference type="Gene3D" id="3.40.50.300">
    <property type="entry name" value="P-loop containing nucleotide triphosphate hydrolases"/>
    <property type="match status" value="1"/>
</dbReference>
<sequence length="1009" mass="112271">MFELMEASYLSQPTGLPRSVHEGFSVLDFELRFVALLAAAIVRAGGRSSARIGRSPGLGEWTGYLRRAVPLLDECSTVPADRVGRAITRILDLYDQGFAGGSGELRSLKRLRDHISHGGPLPADDAELATLDKLIESIADAVIEALDGAELSFEEGEHGVRRLSFFWNKDWVSLWPFLYMQPDGVWNLYSRFMGDKPSFLCFGGKSVSNSPSDEAVNAALQPLLKPQKEGTDVLDAFAKDVAKDLRGFADYDCEPVYADNERGFEYYWERATGEGAGTQPRRDCFRLGPDNVRQWHAESGWASYSDCLRALANWQVVATRLRQQLEQLERKLSAEEEKTLGWKAPEHRIVREANVVISDIDGSHTEPAQPFSALIDGVDEDLESNRGQTQVVFINGEAGIGKTRAMLDAAKTRAREVEQSLQAGEPSDRALFLYVRSTGQVLDSLSTVVESAVASTRNLTDEGVKALCRNGLMTLLIDGFDELLGGVGYSDAIGSLRPWLDGLGGRGVVVVSARSSYYMGRYRSSVARATEQGMFVRHRVAAVQRWSAEDVQEFLDEYGVPPGSLNRLSEHDRQLLGLPFFAHAFAEMTLNPDEAEIGTNSLADRLLDKYVAREETKLMGPADTPLMSRTELRRMFEYVAELMANHDEREADISELRDAAELAINDELSQRRYLKDRLPDLCGFTAATDDTPSARFGFQHELFFDQFLAGAASRYLLDGPRHLFQDMLWQSPWRSATVTGVVTTAGADLVVRAISDFAPRLHNVEKRRVESQIAATNLGALWAAVIEETGQMADSDLVNAMFADELDLSNLQGVNAQFIGCELNGLVLPSAGGWSVTLTNTTIKKIRATGSPHDLVGLHGVQHADLVELQLPNEFLYRKEHILETLQRNGAEVSDAENTYSRPPREEVLAAQYFLRTMEQRVERSIVLLDDRQPEDARLKWTREYGPDIWKKFVTELEASGLATAESFSAKRERKVRLKFKPGPTEILADDGMHACIEKFWNRLGRVAD</sequence>
<evidence type="ECO:0000256" key="1">
    <source>
        <dbReference type="SAM" id="Coils"/>
    </source>
</evidence>
<dbReference type="AlphaFoldDB" id="A0A290Z9N6"/>
<name>A0A290Z9N6_9PSEU</name>
<accession>A0A290Z9N6</accession>
<evidence type="ECO:0000313" key="3">
    <source>
        <dbReference type="Proteomes" id="UP000218505"/>
    </source>
</evidence>